<evidence type="ECO:0000256" key="1">
    <source>
        <dbReference type="ARBA" id="ARBA00022737"/>
    </source>
</evidence>
<dbReference type="InterPro" id="IPR011990">
    <property type="entry name" value="TPR-like_helical_dom_sf"/>
</dbReference>
<dbReference type="OrthoDB" id="1427715at2759"/>
<accession>A0A835IEI9</accession>
<evidence type="ECO:0008006" key="5">
    <source>
        <dbReference type="Google" id="ProtNLM"/>
    </source>
</evidence>
<dbReference type="NCBIfam" id="TIGR00756">
    <property type="entry name" value="PPR"/>
    <property type="match status" value="1"/>
</dbReference>
<gene>
    <name evidence="3" type="ORF">IFM89_036441</name>
</gene>
<dbReference type="InterPro" id="IPR002885">
    <property type="entry name" value="PPR_rpt"/>
</dbReference>
<evidence type="ECO:0000313" key="4">
    <source>
        <dbReference type="Proteomes" id="UP000631114"/>
    </source>
</evidence>
<dbReference type="PANTHER" id="PTHR47934">
    <property type="entry name" value="PENTATRICOPEPTIDE REPEAT-CONTAINING PROTEIN PET309, MITOCHONDRIAL"/>
    <property type="match status" value="1"/>
</dbReference>
<dbReference type="GO" id="GO:0003729">
    <property type="term" value="F:mRNA binding"/>
    <property type="evidence" value="ECO:0007669"/>
    <property type="project" value="TreeGrafter"/>
</dbReference>
<feature type="repeat" description="PPR" evidence="2">
    <location>
        <begin position="20"/>
        <end position="54"/>
    </location>
</feature>
<keyword evidence="1" id="KW-0677">Repeat</keyword>
<sequence length="80" mass="8922">MSGDGSITDVDMHFRGSEPNHVVYDALIDGFCKVGKLDEAQEVFAKMSECGYIPNVFTYSSLSSLIDRVFKDKRLDLALK</sequence>
<protein>
    <recommendedName>
        <fullName evidence="5">Pentatricopeptide repeat-containing protein</fullName>
    </recommendedName>
</protein>
<evidence type="ECO:0000256" key="2">
    <source>
        <dbReference type="PROSITE-ProRule" id="PRU00708"/>
    </source>
</evidence>
<name>A0A835IEI9_9MAGN</name>
<organism evidence="3 4">
    <name type="scientific">Coptis chinensis</name>
    <dbReference type="NCBI Taxonomy" id="261450"/>
    <lineage>
        <taxon>Eukaryota</taxon>
        <taxon>Viridiplantae</taxon>
        <taxon>Streptophyta</taxon>
        <taxon>Embryophyta</taxon>
        <taxon>Tracheophyta</taxon>
        <taxon>Spermatophyta</taxon>
        <taxon>Magnoliopsida</taxon>
        <taxon>Ranunculales</taxon>
        <taxon>Ranunculaceae</taxon>
        <taxon>Coptidoideae</taxon>
        <taxon>Coptis</taxon>
    </lineage>
</organism>
<dbReference type="GO" id="GO:0005739">
    <property type="term" value="C:mitochondrion"/>
    <property type="evidence" value="ECO:0007669"/>
    <property type="project" value="TreeGrafter"/>
</dbReference>
<proteinExistence type="predicted"/>
<dbReference type="AlphaFoldDB" id="A0A835IEI9"/>
<dbReference type="EMBL" id="JADFTS010000003">
    <property type="protein sequence ID" value="KAF9617480.1"/>
    <property type="molecule type" value="Genomic_DNA"/>
</dbReference>
<dbReference type="Proteomes" id="UP000631114">
    <property type="component" value="Unassembled WGS sequence"/>
</dbReference>
<dbReference type="PROSITE" id="PS51375">
    <property type="entry name" value="PPR"/>
    <property type="match status" value="1"/>
</dbReference>
<feature type="non-terminal residue" evidence="3">
    <location>
        <position position="1"/>
    </location>
</feature>
<reference evidence="3 4" key="1">
    <citation type="submission" date="2020-10" db="EMBL/GenBank/DDBJ databases">
        <title>The Coptis chinensis genome and diversification of protoberbering-type alkaloids.</title>
        <authorList>
            <person name="Wang B."/>
            <person name="Shu S."/>
            <person name="Song C."/>
            <person name="Liu Y."/>
        </authorList>
    </citation>
    <scope>NUCLEOTIDE SEQUENCE [LARGE SCALE GENOMIC DNA]</scope>
    <source>
        <strain evidence="3">HL-2020</strain>
        <tissue evidence="3">Leaf</tissue>
    </source>
</reference>
<dbReference type="GO" id="GO:0006396">
    <property type="term" value="P:RNA processing"/>
    <property type="evidence" value="ECO:0007669"/>
    <property type="project" value="TreeGrafter"/>
</dbReference>
<dbReference type="InterPro" id="IPR051114">
    <property type="entry name" value="Mito_RNA_Proc_CCM1"/>
</dbReference>
<keyword evidence="4" id="KW-1185">Reference proteome</keyword>
<comment type="caution">
    <text evidence="3">The sequence shown here is derived from an EMBL/GenBank/DDBJ whole genome shotgun (WGS) entry which is preliminary data.</text>
</comment>
<dbReference type="GO" id="GO:0007005">
    <property type="term" value="P:mitochondrion organization"/>
    <property type="evidence" value="ECO:0007669"/>
    <property type="project" value="TreeGrafter"/>
</dbReference>
<evidence type="ECO:0000313" key="3">
    <source>
        <dbReference type="EMBL" id="KAF9617480.1"/>
    </source>
</evidence>
<dbReference type="PANTHER" id="PTHR47934:SF28">
    <property type="entry name" value="OS04G0488500 PROTEIN"/>
    <property type="match status" value="1"/>
</dbReference>
<dbReference type="Gene3D" id="1.25.40.10">
    <property type="entry name" value="Tetratricopeptide repeat domain"/>
    <property type="match status" value="1"/>
</dbReference>
<dbReference type="Pfam" id="PF13041">
    <property type="entry name" value="PPR_2"/>
    <property type="match status" value="1"/>
</dbReference>